<evidence type="ECO:0000313" key="2">
    <source>
        <dbReference type="EMBL" id="VVB07584.1"/>
    </source>
</evidence>
<evidence type="ECO:0008006" key="4">
    <source>
        <dbReference type="Google" id="ProtNLM"/>
    </source>
</evidence>
<dbReference type="EMBL" id="CABITT030000006">
    <property type="protein sequence ID" value="VVB07584.1"/>
    <property type="molecule type" value="Genomic_DNA"/>
</dbReference>
<dbReference type="OrthoDB" id="10266805at2759"/>
<organism evidence="2 3">
    <name type="scientific">Arabis nemorensis</name>
    <dbReference type="NCBI Taxonomy" id="586526"/>
    <lineage>
        <taxon>Eukaryota</taxon>
        <taxon>Viridiplantae</taxon>
        <taxon>Streptophyta</taxon>
        <taxon>Embryophyta</taxon>
        <taxon>Tracheophyta</taxon>
        <taxon>Spermatophyta</taxon>
        <taxon>Magnoliopsida</taxon>
        <taxon>eudicotyledons</taxon>
        <taxon>Gunneridae</taxon>
        <taxon>Pentapetalae</taxon>
        <taxon>rosids</taxon>
        <taxon>malvids</taxon>
        <taxon>Brassicales</taxon>
        <taxon>Brassicaceae</taxon>
        <taxon>Arabideae</taxon>
        <taxon>Arabis</taxon>
    </lineage>
</organism>
<dbReference type="Proteomes" id="UP000489600">
    <property type="component" value="Unassembled WGS sequence"/>
</dbReference>
<feature type="transmembrane region" description="Helical" evidence="1">
    <location>
        <begin position="220"/>
        <end position="239"/>
    </location>
</feature>
<dbReference type="Gene3D" id="3.60.21.70">
    <property type="entry name" value="PhoD-like phosphatase"/>
    <property type="match status" value="1"/>
</dbReference>
<dbReference type="PANTHER" id="PTHR33987">
    <property type="entry name" value="CALCINEURIN-LIKE METALLO-PHOSPHOESTERASE SUPERFAMILY PROTEIN"/>
    <property type="match status" value="1"/>
</dbReference>
<comment type="caution">
    <text evidence="2">The sequence shown here is derived from an EMBL/GenBank/DDBJ whole genome shotgun (WGS) entry which is preliminary data.</text>
</comment>
<keyword evidence="1" id="KW-0812">Transmembrane</keyword>
<proteinExistence type="predicted"/>
<evidence type="ECO:0000313" key="3">
    <source>
        <dbReference type="Proteomes" id="UP000489600"/>
    </source>
</evidence>
<sequence>MKLRYAKAKSNPGYSRLKRNAKVIGTWDDHDYGLNDAGDIKSLGYHWSTLLYGIMGPFSKGKETSFQTDIRYKEKWRDVHFGEITRYDCAVGYPLYDVTSSGLVQSVEKVFLRPLRFIVRLPFWYTPSTMRVINENCTFKSCTYGQSNFGAISIDWNANPATIRIEIRDVQGVTVLGSNVSLSDLQARGSNSPTNPTTKGKSQRYCTLEVELPGTTRYRLAGLIYFSVAGMLFFVTANVNTDQRMLRGYF</sequence>
<name>A0A565C1R0_9BRAS</name>
<keyword evidence="1" id="KW-0472">Membrane</keyword>
<dbReference type="PANTHER" id="PTHR33987:SF1">
    <property type="entry name" value="CALCINEURIN-LIKE METALLO-PHOSPHOESTERASE SUPERFAMILY PROTEIN"/>
    <property type="match status" value="1"/>
</dbReference>
<evidence type="ECO:0000256" key="1">
    <source>
        <dbReference type="SAM" id="Phobius"/>
    </source>
</evidence>
<gene>
    <name evidence="2" type="ORF">ANE_LOCUS18028</name>
</gene>
<reference evidence="2" key="1">
    <citation type="submission" date="2019-07" db="EMBL/GenBank/DDBJ databases">
        <authorList>
            <person name="Dittberner H."/>
        </authorList>
    </citation>
    <scope>NUCLEOTIDE SEQUENCE [LARGE SCALE GENOMIC DNA]</scope>
</reference>
<keyword evidence="1" id="KW-1133">Transmembrane helix</keyword>
<protein>
    <recommendedName>
        <fullName evidence="4">PhoD-like phosphatase metallophosphatase domain-containing protein</fullName>
    </recommendedName>
</protein>
<accession>A0A565C1R0</accession>
<keyword evidence="3" id="KW-1185">Reference proteome</keyword>
<dbReference type="AlphaFoldDB" id="A0A565C1R0"/>
<dbReference type="InterPro" id="IPR038607">
    <property type="entry name" value="PhoD-like_sf"/>
</dbReference>